<accession>A0A9P3GQ77</accession>
<organism evidence="1 2">
    <name type="scientific">Phanerochaete sordida</name>
    <dbReference type="NCBI Taxonomy" id="48140"/>
    <lineage>
        <taxon>Eukaryota</taxon>
        <taxon>Fungi</taxon>
        <taxon>Dikarya</taxon>
        <taxon>Basidiomycota</taxon>
        <taxon>Agaricomycotina</taxon>
        <taxon>Agaricomycetes</taxon>
        <taxon>Polyporales</taxon>
        <taxon>Phanerochaetaceae</taxon>
        <taxon>Phanerochaete</taxon>
    </lineage>
</organism>
<evidence type="ECO:0000313" key="1">
    <source>
        <dbReference type="EMBL" id="GJE99083.1"/>
    </source>
</evidence>
<dbReference type="Proteomes" id="UP000703269">
    <property type="component" value="Unassembled WGS sequence"/>
</dbReference>
<sequence>MYSFQFRLPSSPHSSAGATFCSPGPRHFSCLRTNVYPSGQPPGVSFQSGSAFHTTAATHPIGRAQTTLPPAQTHCTHVRAHIRDGSDDLPEPSYLPVLRCACSGLECLASRILALEGICAVPEWDTVCSAPKTERDRICIQASPSIGTC</sequence>
<name>A0A9P3GQ77_9APHY</name>
<gene>
    <name evidence="1" type="ORF">PsYK624_153250</name>
</gene>
<protein>
    <submittedName>
        <fullName evidence="1">Uncharacterized protein</fullName>
    </submittedName>
</protein>
<reference evidence="1 2" key="1">
    <citation type="submission" date="2021-08" db="EMBL/GenBank/DDBJ databases">
        <title>Draft Genome Sequence of Phanerochaete sordida strain YK-624.</title>
        <authorList>
            <person name="Mori T."/>
            <person name="Dohra H."/>
            <person name="Suzuki T."/>
            <person name="Kawagishi H."/>
            <person name="Hirai H."/>
        </authorList>
    </citation>
    <scope>NUCLEOTIDE SEQUENCE [LARGE SCALE GENOMIC DNA]</scope>
    <source>
        <strain evidence="1 2">YK-624</strain>
    </source>
</reference>
<dbReference type="EMBL" id="BPQB01000100">
    <property type="protein sequence ID" value="GJE99083.1"/>
    <property type="molecule type" value="Genomic_DNA"/>
</dbReference>
<proteinExistence type="predicted"/>
<dbReference type="AlphaFoldDB" id="A0A9P3GQ77"/>
<keyword evidence="2" id="KW-1185">Reference proteome</keyword>
<comment type="caution">
    <text evidence="1">The sequence shown here is derived from an EMBL/GenBank/DDBJ whole genome shotgun (WGS) entry which is preliminary data.</text>
</comment>
<evidence type="ECO:0000313" key="2">
    <source>
        <dbReference type="Proteomes" id="UP000703269"/>
    </source>
</evidence>